<dbReference type="EMBL" id="PP920682">
    <property type="protein sequence ID" value="XDG30577.1"/>
    <property type="molecule type" value="Genomic_DNA"/>
</dbReference>
<evidence type="ECO:0000256" key="1">
    <source>
        <dbReference type="SAM" id="Phobius"/>
    </source>
</evidence>
<evidence type="ECO:0000313" key="2">
    <source>
        <dbReference type="EMBL" id="XDG30577.1"/>
    </source>
</evidence>
<organism evidence="2">
    <name type="scientific">Acinetobacter phage P919</name>
    <dbReference type="NCBI Taxonomy" id="3229763"/>
    <lineage>
        <taxon>Viruses</taxon>
        <taxon>Duplodnaviria</taxon>
        <taxon>Heunggongvirae</taxon>
        <taxon>Uroviricota</taxon>
        <taxon>Caudoviricetes</taxon>
        <taxon>Obolenskvirus</taxon>
    </lineage>
</organism>
<protein>
    <submittedName>
        <fullName evidence="2">Uncharacterized protein</fullName>
    </submittedName>
</protein>
<name>A0AB39AIK7_9CAUD</name>
<keyword evidence="1" id="KW-0472">Membrane</keyword>
<feature type="transmembrane region" description="Helical" evidence="1">
    <location>
        <begin position="7"/>
        <end position="31"/>
    </location>
</feature>
<accession>A0AB39AIK7</accession>
<keyword evidence="1" id="KW-0812">Transmembrane</keyword>
<keyword evidence="1" id="KW-1133">Transmembrane helix</keyword>
<gene>
    <name evidence="2" type="ORF">P919_CDS0022</name>
</gene>
<reference evidence="2" key="1">
    <citation type="submission" date="2024-06" db="EMBL/GenBank/DDBJ databases">
        <authorList>
            <person name="Zheng X."/>
            <person name="Zhang W."/>
        </authorList>
    </citation>
    <scope>NUCLEOTIDE SEQUENCE</scope>
</reference>
<proteinExistence type="predicted"/>
<sequence length="36" mass="4149">MEKINKYLMYYAVIVSCTGITAMVFVVLQYLGRVCK</sequence>
<dbReference type="PROSITE" id="PS51257">
    <property type="entry name" value="PROKAR_LIPOPROTEIN"/>
    <property type="match status" value="1"/>
</dbReference>